<dbReference type="Gene3D" id="2.40.50.200">
    <property type="entry name" value="Bacterial OB-fold"/>
    <property type="match status" value="1"/>
</dbReference>
<reference evidence="4 6" key="1">
    <citation type="submission" date="2019-03" db="EMBL/GenBank/DDBJ databases">
        <title>Genomic Encyclopedia of Type Strains, Phase IV (KMG-IV): sequencing the most valuable type-strain genomes for metagenomic binning, comparative biology and taxonomic classification.</title>
        <authorList>
            <person name="Goeker M."/>
        </authorList>
    </citation>
    <scope>NUCLEOTIDE SEQUENCE [LARGE SCALE GENOMIC DNA]</scope>
    <source>
        <strain evidence="4 6">DSM 28140</strain>
    </source>
</reference>
<dbReference type="NCBIfam" id="NF033674">
    <property type="entry name" value="stress_OB_fold"/>
    <property type="match status" value="1"/>
</dbReference>
<comment type="caution">
    <text evidence="4">The sequence shown here is derived from an EMBL/GenBank/DDBJ whole genome shotgun (WGS) entry which is preliminary data.</text>
</comment>
<dbReference type="PANTHER" id="PTHR36571">
    <property type="entry name" value="PROTEIN YGIW"/>
    <property type="match status" value="1"/>
</dbReference>
<keyword evidence="1 3" id="KW-0732">Signal</keyword>
<dbReference type="AlphaFoldDB" id="A0A4R3YE57"/>
<dbReference type="InterPro" id="IPR036700">
    <property type="entry name" value="BOBF_sf"/>
</dbReference>
<sequence length="145" mass="16092">MKKLALVSALLIAISGTALAATQATETTQPTFGGEQMAQKHDGKHRDGKTQRGGFNNEQAAAIKVTEVQNAKDDQRIVLEGFIEKQVGKEDYLFKDDSGSIEVEIDRRAWAGQEITPNDKVKLFGEVDKSWNKTEVEIYRVVKVQ</sequence>
<proteinExistence type="predicted"/>
<dbReference type="RefSeq" id="WP_132965650.1">
    <property type="nucleotide sequence ID" value="NZ_LEKL01000077.1"/>
</dbReference>
<organism evidence="4 6">
    <name type="scientific">Testudinibacter aquarius</name>
    <dbReference type="NCBI Taxonomy" id="1524974"/>
    <lineage>
        <taxon>Bacteria</taxon>
        <taxon>Pseudomonadati</taxon>
        <taxon>Pseudomonadota</taxon>
        <taxon>Gammaproteobacteria</taxon>
        <taxon>Pasteurellales</taxon>
        <taxon>Pasteurellaceae</taxon>
        <taxon>Testudinibacter</taxon>
    </lineage>
</organism>
<accession>A0A4R3YE57</accession>
<dbReference type="Pfam" id="PF04076">
    <property type="entry name" value="BOF"/>
    <property type="match status" value="1"/>
</dbReference>
<evidence type="ECO:0000313" key="6">
    <source>
        <dbReference type="Proteomes" id="UP000294619"/>
    </source>
</evidence>
<evidence type="ECO:0000313" key="4">
    <source>
        <dbReference type="EMBL" id="TCV88753.1"/>
    </source>
</evidence>
<dbReference type="SUPFAM" id="SSF101756">
    <property type="entry name" value="Hypothetical protein YgiW"/>
    <property type="match status" value="1"/>
</dbReference>
<dbReference type="PANTHER" id="PTHR36571:SF1">
    <property type="entry name" value="PROTEIN YGIW"/>
    <property type="match status" value="1"/>
</dbReference>
<evidence type="ECO:0000313" key="7">
    <source>
        <dbReference type="Proteomes" id="UP000305526"/>
    </source>
</evidence>
<name>A0A4R3YE57_9PAST</name>
<evidence type="ECO:0000256" key="2">
    <source>
        <dbReference type="SAM" id="MobiDB-lite"/>
    </source>
</evidence>
<dbReference type="EMBL" id="VDGV01000007">
    <property type="protein sequence ID" value="TNG93491.1"/>
    <property type="molecule type" value="Genomic_DNA"/>
</dbReference>
<protein>
    <submittedName>
        <fullName evidence="5">NirD/YgiW/YdeI family stress tolerance protein</fullName>
    </submittedName>
    <submittedName>
        <fullName evidence="4">Uncharacterized protein (TIGR00156 family)</fullName>
    </submittedName>
</protein>
<dbReference type="Proteomes" id="UP000294619">
    <property type="component" value="Unassembled WGS sequence"/>
</dbReference>
<feature type="chain" id="PRO_5020876238" evidence="3">
    <location>
        <begin position="21"/>
        <end position="145"/>
    </location>
</feature>
<dbReference type="InterPro" id="IPR005220">
    <property type="entry name" value="CarO-like"/>
</dbReference>
<gene>
    <name evidence="4" type="ORF">EDC16_103107</name>
    <name evidence="5" type="ORF">FHQ21_01215</name>
</gene>
<dbReference type="Proteomes" id="UP000305526">
    <property type="component" value="Unassembled WGS sequence"/>
</dbReference>
<keyword evidence="7" id="KW-1185">Reference proteome</keyword>
<evidence type="ECO:0000313" key="5">
    <source>
        <dbReference type="EMBL" id="TNG93491.1"/>
    </source>
</evidence>
<evidence type="ECO:0000256" key="1">
    <source>
        <dbReference type="ARBA" id="ARBA00022729"/>
    </source>
</evidence>
<feature type="signal peptide" evidence="3">
    <location>
        <begin position="1"/>
        <end position="20"/>
    </location>
</feature>
<feature type="region of interest" description="Disordered" evidence="2">
    <location>
        <begin position="23"/>
        <end position="54"/>
    </location>
</feature>
<dbReference type="EMBL" id="SMCP01000003">
    <property type="protein sequence ID" value="TCV88753.1"/>
    <property type="molecule type" value="Genomic_DNA"/>
</dbReference>
<feature type="compositionally biased region" description="Basic and acidic residues" evidence="2">
    <location>
        <begin position="38"/>
        <end position="50"/>
    </location>
</feature>
<reference evidence="5 7" key="2">
    <citation type="submission" date="2019-05" db="EMBL/GenBank/DDBJ databases">
        <title>Pasteurellaceae isolates from reptiles.</title>
        <authorList>
            <person name="Bojesen A.M."/>
            <person name="Lund E."/>
        </authorList>
    </citation>
    <scope>NUCLEOTIDE SEQUENCE [LARGE SCALE GENOMIC DNA]</scope>
    <source>
        <strain evidence="5 7">ELNT2x</strain>
    </source>
</reference>
<evidence type="ECO:0000256" key="3">
    <source>
        <dbReference type="SAM" id="SignalP"/>
    </source>
</evidence>